<accession>A0AAW0GIN4</accession>
<keyword evidence="2" id="KW-0521">NADP</keyword>
<keyword evidence="3" id="KW-0560">Oxidoreductase</keyword>
<dbReference type="PRINTS" id="PR00080">
    <property type="entry name" value="SDRFAMILY"/>
</dbReference>
<dbReference type="GO" id="GO:0016616">
    <property type="term" value="F:oxidoreductase activity, acting on the CH-OH group of donors, NAD or NADP as acceptor"/>
    <property type="evidence" value="ECO:0007669"/>
    <property type="project" value="UniProtKB-ARBA"/>
</dbReference>
<protein>
    <recommendedName>
        <fullName evidence="6">Sorbose reductase sou1</fullName>
    </recommendedName>
</protein>
<evidence type="ECO:0000256" key="2">
    <source>
        <dbReference type="ARBA" id="ARBA00022857"/>
    </source>
</evidence>
<dbReference type="FunFam" id="3.40.50.720:FF:000245">
    <property type="entry name" value="Short chain dehydrogenase, putative"/>
    <property type="match status" value="1"/>
</dbReference>
<dbReference type="PROSITE" id="PS00061">
    <property type="entry name" value="ADH_SHORT"/>
    <property type="match status" value="1"/>
</dbReference>
<dbReference type="PRINTS" id="PR00081">
    <property type="entry name" value="GDHRDH"/>
</dbReference>
<dbReference type="Pfam" id="PF13561">
    <property type="entry name" value="adh_short_C2"/>
    <property type="match status" value="1"/>
</dbReference>
<dbReference type="InterPro" id="IPR002347">
    <property type="entry name" value="SDR_fam"/>
</dbReference>
<dbReference type="InterPro" id="IPR036291">
    <property type="entry name" value="NAD(P)-bd_dom_sf"/>
</dbReference>
<dbReference type="PANTHER" id="PTHR43008:SF4">
    <property type="entry name" value="CHAIN DEHYDROGENASE, PUTATIVE (AFU_ORTHOLOGUE AFUA_4G08710)-RELATED"/>
    <property type="match status" value="1"/>
</dbReference>
<dbReference type="Gene3D" id="3.40.50.720">
    <property type="entry name" value="NAD(P)-binding Rossmann-like Domain"/>
    <property type="match status" value="1"/>
</dbReference>
<dbReference type="PANTHER" id="PTHR43008">
    <property type="entry name" value="BENZIL REDUCTASE"/>
    <property type="match status" value="1"/>
</dbReference>
<keyword evidence="5" id="KW-1185">Reference proteome</keyword>
<dbReference type="AlphaFoldDB" id="A0AAW0GIN4"/>
<dbReference type="SUPFAM" id="SSF51735">
    <property type="entry name" value="NAD(P)-binding Rossmann-fold domains"/>
    <property type="match status" value="1"/>
</dbReference>
<gene>
    <name evidence="4" type="ORF">QCA50_002769</name>
</gene>
<evidence type="ECO:0008006" key="6">
    <source>
        <dbReference type="Google" id="ProtNLM"/>
    </source>
</evidence>
<comment type="similarity">
    <text evidence="1">Belongs to the short-chain dehydrogenases/reductases (SDR) family.</text>
</comment>
<proteinExistence type="inferred from homology"/>
<organism evidence="4 5">
    <name type="scientific">Cerrena zonata</name>
    <dbReference type="NCBI Taxonomy" id="2478898"/>
    <lineage>
        <taxon>Eukaryota</taxon>
        <taxon>Fungi</taxon>
        <taxon>Dikarya</taxon>
        <taxon>Basidiomycota</taxon>
        <taxon>Agaricomycotina</taxon>
        <taxon>Agaricomycetes</taxon>
        <taxon>Polyporales</taxon>
        <taxon>Cerrenaceae</taxon>
        <taxon>Cerrena</taxon>
    </lineage>
</organism>
<evidence type="ECO:0000256" key="3">
    <source>
        <dbReference type="ARBA" id="ARBA00023002"/>
    </source>
</evidence>
<dbReference type="GO" id="GO:0050664">
    <property type="term" value="F:oxidoreductase activity, acting on NAD(P)H, oxygen as acceptor"/>
    <property type="evidence" value="ECO:0007669"/>
    <property type="project" value="TreeGrafter"/>
</dbReference>
<evidence type="ECO:0000256" key="1">
    <source>
        <dbReference type="ARBA" id="ARBA00006484"/>
    </source>
</evidence>
<reference evidence="4 5" key="1">
    <citation type="submission" date="2022-09" db="EMBL/GenBank/DDBJ databases">
        <authorList>
            <person name="Palmer J.M."/>
        </authorList>
    </citation>
    <scope>NUCLEOTIDE SEQUENCE [LARGE SCALE GENOMIC DNA]</scope>
    <source>
        <strain evidence="4 5">DSM 7382</strain>
    </source>
</reference>
<evidence type="ECO:0000313" key="4">
    <source>
        <dbReference type="EMBL" id="KAK7693203.1"/>
    </source>
</evidence>
<dbReference type="InterPro" id="IPR020904">
    <property type="entry name" value="Sc_DH/Rdtase_CS"/>
</dbReference>
<comment type="caution">
    <text evidence="4">The sequence shown here is derived from an EMBL/GenBank/DDBJ whole genome shotgun (WGS) entry which is preliminary data.</text>
</comment>
<name>A0AAW0GIN4_9APHY</name>
<dbReference type="Proteomes" id="UP001385951">
    <property type="component" value="Unassembled WGS sequence"/>
</dbReference>
<sequence>MSLLRTARLQSRAKLSYSARSATIVPRRFSSKNADKQTTIGVQPEYGPLGVNAAVKWSPKDPAPKPTLFPHELSVTDRVALISGANRGIGLEMALALVEAGARAVYCVDLPKTPGEEWEKTRLYAEKMQGKAGEGRLEYLHGNVTDQEAMWKIGETIGSREGRLDVGVAAAGVLKDHTDCLKYPAKQFQDVFNVNVNGVLFTAQAAGQQMEKFGNGGSLILIASMSGSITNKDHAWVSYNSSKSAVLQMARSMACELGPKRIRVNTISPGHIYTSMTAAYSDKQPHLLAKWSSLNPLGRIGRPDELRGVVTWLASDASTFCTGSDIIVDGGHRAW</sequence>
<evidence type="ECO:0000313" key="5">
    <source>
        <dbReference type="Proteomes" id="UP001385951"/>
    </source>
</evidence>
<dbReference type="EMBL" id="JASBNA010000003">
    <property type="protein sequence ID" value="KAK7693203.1"/>
    <property type="molecule type" value="Genomic_DNA"/>
</dbReference>